<keyword evidence="3" id="KW-1185">Reference proteome</keyword>
<dbReference type="EMBL" id="MCFL01000025">
    <property type="protein sequence ID" value="ORZ34912.1"/>
    <property type="molecule type" value="Genomic_DNA"/>
</dbReference>
<dbReference type="OrthoDB" id="5984008at2759"/>
<dbReference type="InterPro" id="IPR001214">
    <property type="entry name" value="SET_dom"/>
</dbReference>
<evidence type="ECO:0000259" key="1">
    <source>
        <dbReference type="Pfam" id="PF00856"/>
    </source>
</evidence>
<dbReference type="Proteomes" id="UP000193411">
    <property type="component" value="Unassembled WGS sequence"/>
</dbReference>
<dbReference type="InterPro" id="IPR046341">
    <property type="entry name" value="SET_dom_sf"/>
</dbReference>
<feature type="domain" description="SET" evidence="1">
    <location>
        <begin position="68"/>
        <end position="118"/>
    </location>
</feature>
<dbReference type="AlphaFoldDB" id="A0A1Y2HP66"/>
<dbReference type="Gene3D" id="2.170.270.10">
    <property type="entry name" value="SET domain"/>
    <property type="match status" value="1"/>
</dbReference>
<dbReference type="STRING" id="765915.A0A1Y2HP66"/>
<dbReference type="PANTHER" id="PTHR12350">
    <property type="entry name" value="HISTONE-LYSINE N-METHYLTRANSFERASE-RELATED"/>
    <property type="match status" value="1"/>
</dbReference>
<reference evidence="2 3" key="1">
    <citation type="submission" date="2016-07" db="EMBL/GenBank/DDBJ databases">
        <title>Pervasive Adenine N6-methylation of Active Genes in Fungi.</title>
        <authorList>
            <consortium name="DOE Joint Genome Institute"/>
            <person name="Mondo S.J."/>
            <person name="Dannebaum R.O."/>
            <person name="Kuo R.C."/>
            <person name="Labutti K."/>
            <person name="Haridas S."/>
            <person name="Kuo A."/>
            <person name="Salamov A."/>
            <person name="Ahrendt S.R."/>
            <person name="Lipzen A."/>
            <person name="Sullivan W."/>
            <person name="Andreopoulos W.B."/>
            <person name="Clum A."/>
            <person name="Lindquist E."/>
            <person name="Daum C."/>
            <person name="Ramamoorthy G.K."/>
            <person name="Gryganskyi A."/>
            <person name="Culley D."/>
            <person name="Magnuson J.K."/>
            <person name="James T.Y."/>
            <person name="O'Malley M.A."/>
            <person name="Stajich J.E."/>
            <person name="Spatafora J.W."/>
            <person name="Visel A."/>
            <person name="Grigoriev I.V."/>
        </authorList>
    </citation>
    <scope>NUCLEOTIDE SEQUENCE [LARGE SCALE GENOMIC DNA]</scope>
    <source>
        <strain evidence="2 3">PL171</strain>
    </source>
</reference>
<dbReference type="SUPFAM" id="SSF82199">
    <property type="entry name" value="SET domain"/>
    <property type="match status" value="1"/>
</dbReference>
<dbReference type="Pfam" id="PF00856">
    <property type="entry name" value="SET"/>
    <property type="match status" value="1"/>
</dbReference>
<organism evidence="2 3">
    <name type="scientific">Catenaria anguillulae PL171</name>
    <dbReference type="NCBI Taxonomy" id="765915"/>
    <lineage>
        <taxon>Eukaryota</taxon>
        <taxon>Fungi</taxon>
        <taxon>Fungi incertae sedis</taxon>
        <taxon>Blastocladiomycota</taxon>
        <taxon>Blastocladiomycetes</taxon>
        <taxon>Blastocladiales</taxon>
        <taxon>Catenariaceae</taxon>
        <taxon>Catenaria</taxon>
    </lineage>
</organism>
<gene>
    <name evidence="2" type="ORF">BCR44DRAFT_1137424</name>
</gene>
<evidence type="ECO:0000313" key="3">
    <source>
        <dbReference type="Proteomes" id="UP000193411"/>
    </source>
</evidence>
<dbReference type="InterPro" id="IPR053201">
    <property type="entry name" value="Flavunoidine_N-MTase"/>
</dbReference>
<sequence length="184" mass="20382">MTDTMTSLPPTSAALVAPSYKPTHPEQFKVHFGENLSSKLITTRAYAKDEVIAKIEGTTFAAKRYTTVQTGIDEHVELNSDLVYMNHSCGPSCVFDTDAMVVRATRDLVAGDEMTFFYPSSEWDMDQPFACWCSAPNCVKMVQGAKYLTESQLEGQAVMSHIRELRKTALGGRQPRFGTLGQMP</sequence>
<comment type="caution">
    <text evidence="2">The sequence shown here is derived from an EMBL/GenBank/DDBJ whole genome shotgun (WGS) entry which is preliminary data.</text>
</comment>
<proteinExistence type="predicted"/>
<name>A0A1Y2HP66_9FUNG</name>
<protein>
    <recommendedName>
        <fullName evidence="1">SET domain-containing protein</fullName>
    </recommendedName>
</protein>
<dbReference type="PANTHER" id="PTHR12350:SF19">
    <property type="entry name" value="SET DOMAIN-CONTAINING PROTEIN"/>
    <property type="match status" value="1"/>
</dbReference>
<evidence type="ECO:0000313" key="2">
    <source>
        <dbReference type="EMBL" id="ORZ34912.1"/>
    </source>
</evidence>
<accession>A0A1Y2HP66</accession>